<evidence type="ECO:0000259" key="1">
    <source>
        <dbReference type="Pfam" id="PF00534"/>
    </source>
</evidence>
<dbReference type="OrthoDB" id="9804196at2"/>
<dbReference type="Gene3D" id="3.40.50.2000">
    <property type="entry name" value="Glycogen Phosphorylase B"/>
    <property type="match status" value="2"/>
</dbReference>
<dbReference type="GO" id="GO:0016758">
    <property type="term" value="F:hexosyltransferase activity"/>
    <property type="evidence" value="ECO:0007669"/>
    <property type="project" value="TreeGrafter"/>
</dbReference>
<dbReference type="InterPro" id="IPR050194">
    <property type="entry name" value="Glycosyltransferase_grp1"/>
</dbReference>
<dbReference type="AlphaFoldDB" id="A0A1H9K909"/>
<dbReference type="Proteomes" id="UP000198556">
    <property type="component" value="Unassembled WGS sequence"/>
</dbReference>
<dbReference type="RefSeq" id="WP_089746440.1">
    <property type="nucleotide sequence ID" value="NZ_FOGF01000012.1"/>
</dbReference>
<keyword evidence="3" id="KW-1185">Reference proteome</keyword>
<protein>
    <submittedName>
        <fullName evidence="2">Glycosyltransferase involved in cell wall bisynthesis</fullName>
    </submittedName>
</protein>
<evidence type="ECO:0000313" key="2">
    <source>
        <dbReference type="EMBL" id="SEQ95548.1"/>
    </source>
</evidence>
<organism evidence="2 3">
    <name type="scientific">Granulicatella balaenopterae</name>
    <dbReference type="NCBI Taxonomy" id="137733"/>
    <lineage>
        <taxon>Bacteria</taxon>
        <taxon>Bacillati</taxon>
        <taxon>Bacillota</taxon>
        <taxon>Bacilli</taxon>
        <taxon>Lactobacillales</taxon>
        <taxon>Carnobacteriaceae</taxon>
        <taxon>Granulicatella</taxon>
    </lineage>
</organism>
<reference evidence="2 3" key="1">
    <citation type="submission" date="2016-10" db="EMBL/GenBank/DDBJ databases">
        <authorList>
            <person name="de Groot N.N."/>
        </authorList>
    </citation>
    <scope>NUCLEOTIDE SEQUENCE [LARGE SCALE GENOMIC DNA]</scope>
    <source>
        <strain evidence="2 3">DSM 15827</strain>
    </source>
</reference>
<dbReference type="SUPFAM" id="SSF53756">
    <property type="entry name" value="UDP-Glycosyltransferase/glycogen phosphorylase"/>
    <property type="match status" value="1"/>
</dbReference>
<name>A0A1H9K909_9LACT</name>
<proteinExistence type="predicted"/>
<keyword evidence="2" id="KW-0808">Transferase</keyword>
<dbReference type="InterPro" id="IPR001296">
    <property type="entry name" value="Glyco_trans_1"/>
</dbReference>
<gene>
    <name evidence="2" type="ORF">SAMN05421767_11227</name>
</gene>
<dbReference type="STRING" id="137733.SAMN05421767_11227"/>
<dbReference type="Pfam" id="PF00534">
    <property type="entry name" value="Glycos_transf_1"/>
    <property type="match status" value="1"/>
</dbReference>
<dbReference type="PANTHER" id="PTHR45947:SF3">
    <property type="entry name" value="SULFOQUINOVOSYL TRANSFERASE SQD2"/>
    <property type="match status" value="1"/>
</dbReference>
<accession>A0A1H9K909</accession>
<sequence length="381" mass="44125">MEKIKKYKIVYVITNCKKTGPMNQTLNIIKNLDKEMFEPVLVTLFEENFNDSMKDKYKQYCKETYCLKTNKLGAVMTGKRRLKKLFSEIKPDLIIGLGMPPYNLCSKYKDAKKLVTLRNYCYEDYPSKYGKYIGRMLAYKDMHIIKNNLKQGNPFVTCSKSLSDIHREKEGIEIPFIRNGVDMTKYTRGKESEKKELKRKLNIPENKKVITYSGILFDRKNQEELIQGVINSQYKEDVILLLLGDGIDKSDLEKKYKKHTNIVFAGNVSNVEEYLQVTDLYATTSKSEGMPNGVLEAMAAGVALLMSDIPQHQEVYDLDHRMGAVYKLGDIKDLTEKIDWIYNQDLNSMGEYSYLTVTNNLTAVIMSKNYQKFYLDILEDK</sequence>
<evidence type="ECO:0000313" key="3">
    <source>
        <dbReference type="Proteomes" id="UP000198556"/>
    </source>
</evidence>
<feature type="domain" description="Glycosyl transferase family 1" evidence="1">
    <location>
        <begin position="194"/>
        <end position="352"/>
    </location>
</feature>
<dbReference type="PANTHER" id="PTHR45947">
    <property type="entry name" value="SULFOQUINOVOSYL TRANSFERASE SQD2"/>
    <property type="match status" value="1"/>
</dbReference>
<dbReference type="EMBL" id="FOGF01000012">
    <property type="protein sequence ID" value="SEQ95548.1"/>
    <property type="molecule type" value="Genomic_DNA"/>
</dbReference>